<dbReference type="InterPro" id="IPR036465">
    <property type="entry name" value="vWFA_dom_sf"/>
</dbReference>
<keyword evidence="5" id="KW-0472">Membrane</keyword>
<evidence type="ECO:0000313" key="9">
    <source>
        <dbReference type="EMBL" id="CAI9573417.1"/>
    </source>
</evidence>
<reference evidence="9" key="1">
    <citation type="submission" date="2023-05" db="EMBL/GenBank/DDBJ databases">
        <authorList>
            <person name="Stuckert A."/>
        </authorList>
    </citation>
    <scope>NUCLEOTIDE SEQUENCE</scope>
</reference>
<keyword evidence="3" id="KW-0812">Transmembrane</keyword>
<dbReference type="PANTHER" id="PTHR10082">
    <property type="entry name" value="INTEGRIN BETA SUBUNIT"/>
    <property type="match status" value="1"/>
</dbReference>
<evidence type="ECO:0000256" key="3">
    <source>
        <dbReference type="ARBA" id="ARBA00022692"/>
    </source>
</evidence>
<gene>
    <name evidence="9" type="ORF">SPARVUS_LOCUS7696670</name>
</gene>
<comment type="similarity">
    <text evidence="2">Belongs to the integrin beta chain family.</text>
</comment>
<name>A0ABN9DLS6_9NEOB</name>
<evidence type="ECO:0000313" key="10">
    <source>
        <dbReference type="Proteomes" id="UP001162483"/>
    </source>
</evidence>
<feature type="non-terminal residue" evidence="9">
    <location>
        <position position="189"/>
    </location>
</feature>
<feature type="domain" description="Integrin beta subunit VWA" evidence="8">
    <location>
        <begin position="1"/>
        <end position="189"/>
    </location>
</feature>
<dbReference type="Proteomes" id="UP001162483">
    <property type="component" value="Unassembled WGS sequence"/>
</dbReference>
<keyword evidence="7" id="KW-0325">Glycoprotein</keyword>
<keyword evidence="6" id="KW-1015">Disulfide bond</keyword>
<evidence type="ECO:0000256" key="4">
    <source>
        <dbReference type="ARBA" id="ARBA00023037"/>
    </source>
</evidence>
<dbReference type="PANTHER" id="PTHR10082:SF9">
    <property type="entry name" value="INTEGRIN BETA-8"/>
    <property type="match status" value="1"/>
</dbReference>
<dbReference type="Gene3D" id="3.40.50.410">
    <property type="entry name" value="von Willebrand factor, type A domain"/>
    <property type="match status" value="1"/>
</dbReference>
<proteinExistence type="inferred from homology"/>
<feature type="non-terminal residue" evidence="9">
    <location>
        <position position="1"/>
    </location>
</feature>
<dbReference type="InterPro" id="IPR015812">
    <property type="entry name" value="Integrin_bsu"/>
</dbReference>
<dbReference type="EMBL" id="CATNWA010014564">
    <property type="protein sequence ID" value="CAI9573417.1"/>
    <property type="molecule type" value="Genomic_DNA"/>
</dbReference>
<accession>A0ABN9DLS6</accession>
<keyword evidence="10" id="KW-1185">Reference proteome</keyword>
<comment type="caution">
    <text evidence="9">The sequence shown here is derived from an EMBL/GenBank/DDBJ whole genome shotgun (WGS) entry which is preliminary data.</text>
</comment>
<evidence type="ECO:0000256" key="6">
    <source>
        <dbReference type="ARBA" id="ARBA00023157"/>
    </source>
</evidence>
<protein>
    <recommendedName>
        <fullName evidence="8">Integrin beta subunit VWA domain-containing protein</fullName>
    </recommendedName>
</protein>
<evidence type="ECO:0000256" key="7">
    <source>
        <dbReference type="ARBA" id="ARBA00023180"/>
    </source>
</evidence>
<dbReference type="InterPro" id="IPR002369">
    <property type="entry name" value="Integrin_bsu_VWA"/>
</dbReference>
<evidence type="ECO:0000256" key="1">
    <source>
        <dbReference type="ARBA" id="ARBA00004479"/>
    </source>
</evidence>
<keyword evidence="4" id="KW-0401">Integrin</keyword>
<evidence type="ECO:0000259" key="8">
    <source>
        <dbReference type="SMART" id="SM00187"/>
    </source>
</evidence>
<sequence>SIHPDRIKNQCSDYKLDCIPPHGFINGLPLTNNITQFIQIVGKQKISANIDNPEGAFDAMLQAAVCHKDIGWRKEAKRLIILMTDQTSHLALDSKLAGIVTPNDGNCHLKDNVYTRATDMEHPSLGMLGQRLVDNHIYGIFAVRGNAFDWYKDLMPLLPGTIAKQFDATASDINNLVVEAYKALVSEVK</sequence>
<dbReference type="SUPFAM" id="SSF53300">
    <property type="entry name" value="vWA-like"/>
    <property type="match status" value="1"/>
</dbReference>
<comment type="subcellular location">
    <subcellularLocation>
        <location evidence="1">Membrane</location>
        <topology evidence="1">Single-pass type I membrane protein</topology>
    </subcellularLocation>
</comment>
<dbReference type="SMART" id="SM00187">
    <property type="entry name" value="INB"/>
    <property type="match status" value="1"/>
</dbReference>
<evidence type="ECO:0000256" key="2">
    <source>
        <dbReference type="ARBA" id="ARBA00007449"/>
    </source>
</evidence>
<evidence type="ECO:0000256" key="5">
    <source>
        <dbReference type="ARBA" id="ARBA00023136"/>
    </source>
</evidence>
<organism evidence="9 10">
    <name type="scientific">Staurois parvus</name>
    <dbReference type="NCBI Taxonomy" id="386267"/>
    <lineage>
        <taxon>Eukaryota</taxon>
        <taxon>Metazoa</taxon>
        <taxon>Chordata</taxon>
        <taxon>Craniata</taxon>
        <taxon>Vertebrata</taxon>
        <taxon>Euteleostomi</taxon>
        <taxon>Amphibia</taxon>
        <taxon>Batrachia</taxon>
        <taxon>Anura</taxon>
        <taxon>Neobatrachia</taxon>
        <taxon>Ranoidea</taxon>
        <taxon>Ranidae</taxon>
        <taxon>Staurois</taxon>
    </lineage>
</organism>
<dbReference type="Pfam" id="PF00362">
    <property type="entry name" value="Integrin_beta"/>
    <property type="match status" value="1"/>
</dbReference>